<proteinExistence type="predicted"/>
<dbReference type="EMBL" id="JBBKAM010000002">
    <property type="protein sequence ID" value="MEJ8641657.1"/>
    <property type="molecule type" value="Genomic_DNA"/>
</dbReference>
<comment type="caution">
    <text evidence="1">The sequence shown here is derived from an EMBL/GenBank/DDBJ whole genome shotgun (WGS) entry which is preliminary data.</text>
</comment>
<gene>
    <name evidence="1" type="ORF">WKI68_09610</name>
</gene>
<organism evidence="1 2">
    <name type="scientific">Streptomyces caledonius</name>
    <dbReference type="NCBI Taxonomy" id="3134107"/>
    <lineage>
        <taxon>Bacteria</taxon>
        <taxon>Bacillati</taxon>
        <taxon>Actinomycetota</taxon>
        <taxon>Actinomycetes</taxon>
        <taxon>Kitasatosporales</taxon>
        <taxon>Streptomycetaceae</taxon>
        <taxon>Streptomyces</taxon>
    </lineage>
</organism>
<keyword evidence="2" id="KW-1185">Reference proteome</keyword>
<sequence length="271" mass="30053">MYKTSAALATARWPLAASAETDWLRELASDDGLTGFMPPALPDAAWVLHAMYEHELGPFDMSYGEYLRAFLNRNSTSPEIIPGLDPADVFTDPSDPFAKSTGEHPGPRYRRLRWAELARRTGDPVAAEGRLPCHTSFPSLRESGGWPVGITGPSEGSLDRSDWNRLVEILIEHSPQGADTRCLAYYTPLVRGAEDFDNLHVRAGRLADAKALYDHPEEDSWSPSNLWAHDRSWVLCTDYDLWATKVAGPAPLVEALLNDSEIEAVRLPWAP</sequence>
<evidence type="ECO:0000313" key="2">
    <source>
        <dbReference type="Proteomes" id="UP001382904"/>
    </source>
</evidence>
<evidence type="ECO:0000313" key="1">
    <source>
        <dbReference type="EMBL" id="MEJ8641657.1"/>
    </source>
</evidence>
<accession>A0ABU8U198</accession>
<protein>
    <submittedName>
        <fullName evidence="1">Uncharacterized protein</fullName>
    </submittedName>
</protein>
<name>A0ABU8U198_9ACTN</name>
<dbReference type="Proteomes" id="UP001382904">
    <property type="component" value="Unassembled WGS sequence"/>
</dbReference>
<reference evidence="1 2" key="1">
    <citation type="submission" date="2024-03" db="EMBL/GenBank/DDBJ databases">
        <title>Novel Streptomyces species of biotechnological and ecological value are a feature of Machair soil.</title>
        <authorList>
            <person name="Prole J.R."/>
            <person name="Goodfellow M."/>
            <person name="Allenby N."/>
            <person name="Ward A.C."/>
        </authorList>
    </citation>
    <scope>NUCLEOTIDE SEQUENCE [LARGE SCALE GENOMIC DNA]</scope>
    <source>
        <strain evidence="1 2">MS1.HAVA.3</strain>
    </source>
</reference>